<dbReference type="RefSeq" id="WP_161100985.1">
    <property type="nucleotide sequence ID" value="NZ_JBHLYI010000002.1"/>
</dbReference>
<sequence>MVEKLYYELLIASARQSGLVTRGQAARLGADGAVVERLRAAKLLRELDDDVFELPSSRTSLMYAYPYAAWLRLDPERFSWERPQEPVQDAVLSHHSAARVHGLGALPVLRTTFTAPEAMAAPRGVDVRVGRLAADDVTVVAGIPVTTPHRTVVDLVRDRFGHDEIGRVLNDALRKDAVDLAALHDAMVPLAAEFGFPAGGAAMLRRFLPDLIPAALSPRNLRAYARLVAPGDVAAIRARIADMLIVVPAADGVAEELSDDVAAEIVGRLHRS</sequence>
<dbReference type="Proteomes" id="UP000431901">
    <property type="component" value="Unassembled WGS sequence"/>
</dbReference>
<name>A0A6I4VZR2_9ACTN</name>
<dbReference type="AlphaFoldDB" id="A0A6I4VZR2"/>
<reference evidence="1 2" key="1">
    <citation type="submission" date="2019-12" db="EMBL/GenBank/DDBJ databases">
        <title>Nocardia macrotermitis sp. nov. and Nocardia aurantia sp. nov., isolated from the gut of the fungus growing-termite Macrotermes natalensis.</title>
        <authorList>
            <person name="Christine B."/>
            <person name="Rene B."/>
        </authorList>
    </citation>
    <scope>NUCLEOTIDE SEQUENCE [LARGE SCALE GENOMIC DNA]</scope>
    <source>
        <strain evidence="1 2">DSM 102126</strain>
    </source>
</reference>
<dbReference type="OrthoDB" id="3356078at2"/>
<organism evidence="1 2">
    <name type="scientific">Actinomadura rayongensis</name>
    <dbReference type="NCBI Taxonomy" id="1429076"/>
    <lineage>
        <taxon>Bacteria</taxon>
        <taxon>Bacillati</taxon>
        <taxon>Actinomycetota</taxon>
        <taxon>Actinomycetes</taxon>
        <taxon>Streptosporangiales</taxon>
        <taxon>Thermomonosporaceae</taxon>
        <taxon>Actinomadura</taxon>
    </lineage>
</organism>
<protein>
    <recommendedName>
        <fullName evidence="3">AbiEi antitoxin C-terminal domain-containing protein</fullName>
    </recommendedName>
</protein>
<accession>A0A6I4VZR2</accession>
<evidence type="ECO:0000313" key="2">
    <source>
        <dbReference type="Proteomes" id="UP000431901"/>
    </source>
</evidence>
<evidence type="ECO:0008006" key="3">
    <source>
        <dbReference type="Google" id="ProtNLM"/>
    </source>
</evidence>
<gene>
    <name evidence="1" type="ORF">GQ466_01655</name>
</gene>
<dbReference type="EMBL" id="WUTW01000001">
    <property type="protein sequence ID" value="MXQ62733.1"/>
    <property type="molecule type" value="Genomic_DNA"/>
</dbReference>
<evidence type="ECO:0000313" key="1">
    <source>
        <dbReference type="EMBL" id="MXQ62733.1"/>
    </source>
</evidence>
<comment type="caution">
    <text evidence="1">The sequence shown here is derived from an EMBL/GenBank/DDBJ whole genome shotgun (WGS) entry which is preliminary data.</text>
</comment>
<proteinExistence type="predicted"/>
<keyword evidence="2" id="KW-1185">Reference proteome</keyword>